<dbReference type="FunFam" id="3.40.50.720:FF:000084">
    <property type="entry name" value="Short-chain dehydrogenase reductase"/>
    <property type="match status" value="1"/>
</dbReference>
<dbReference type="GO" id="GO:0016616">
    <property type="term" value="F:oxidoreductase activity, acting on the CH-OH group of donors, NAD or NADP as acceptor"/>
    <property type="evidence" value="ECO:0007669"/>
    <property type="project" value="UniProtKB-ARBA"/>
</dbReference>
<accession>A0AAD8KG69</accession>
<name>A0AAD8KG69_TARER</name>
<keyword evidence="3" id="KW-1185">Reference proteome</keyword>
<evidence type="ECO:0000313" key="2">
    <source>
        <dbReference type="EMBL" id="KAK1420726.1"/>
    </source>
</evidence>
<dbReference type="InterPro" id="IPR002347">
    <property type="entry name" value="SDR_fam"/>
</dbReference>
<dbReference type="Pfam" id="PF00106">
    <property type="entry name" value="adh_short"/>
    <property type="match status" value="1"/>
</dbReference>
<evidence type="ECO:0000313" key="3">
    <source>
        <dbReference type="Proteomes" id="UP001229421"/>
    </source>
</evidence>
<dbReference type="PRINTS" id="PR00081">
    <property type="entry name" value="GDHRDH"/>
</dbReference>
<dbReference type="InterPro" id="IPR036291">
    <property type="entry name" value="NAD(P)-bd_dom_sf"/>
</dbReference>
<evidence type="ECO:0000256" key="1">
    <source>
        <dbReference type="RuleBase" id="RU000363"/>
    </source>
</evidence>
<dbReference type="PANTHER" id="PTHR44375">
    <property type="entry name" value="BETA-KETOACYL-ACP REDUCTASE-LIKE PROTEIN-RELATED"/>
    <property type="match status" value="1"/>
</dbReference>
<dbReference type="SUPFAM" id="SSF51735">
    <property type="entry name" value="NAD(P)-binding Rossmann-fold domains"/>
    <property type="match status" value="1"/>
</dbReference>
<dbReference type="PRINTS" id="PR00080">
    <property type="entry name" value="SDRFAMILY"/>
</dbReference>
<reference evidence="2" key="1">
    <citation type="journal article" date="2023" name="bioRxiv">
        <title>Improved chromosome-level genome assembly for marigold (Tagetes erecta).</title>
        <authorList>
            <person name="Jiang F."/>
            <person name="Yuan L."/>
            <person name="Wang S."/>
            <person name="Wang H."/>
            <person name="Xu D."/>
            <person name="Wang A."/>
            <person name="Fan W."/>
        </authorList>
    </citation>
    <scope>NUCLEOTIDE SEQUENCE</scope>
    <source>
        <strain evidence="2">WSJ</strain>
        <tissue evidence="2">Leaf</tissue>
    </source>
</reference>
<dbReference type="CDD" id="cd05233">
    <property type="entry name" value="SDR_c"/>
    <property type="match status" value="1"/>
</dbReference>
<dbReference type="EMBL" id="JAUHHV010000006">
    <property type="protein sequence ID" value="KAK1420726.1"/>
    <property type="molecule type" value="Genomic_DNA"/>
</dbReference>
<protein>
    <submittedName>
        <fullName evidence="2">Uncharacterized protein</fullName>
    </submittedName>
</protein>
<dbReference type="InterPro" id="IPR020904">
    <property type="entry name" value="Sc_DH/Rdtase_CS"/>
</dbReference>
<dbReference type="Proteomes" id="UP001229421">
    <property type="component" value="Unassembled WGS sequence"/>
</dbReference>
<proteinExistence type="inferred from homology"/>
<sequence length="282" mass="30011">MSNRSTSSNLEPWHDLTGKIVMVTGASSGLGRDLCIDLAKSGCRIVAAARRIDRLVSLCDEINRLGTSGDGDVRAVAVALDVSANGSAIEASVKTAWDAFGPIHALINNAGVRGNVNSSLELVEEEWESTMKTNLTGTWLVSKYICIRMRDAKHGGSIINISSIAGLDRGQLPGALAYACSKTGVNTLTKVMAMELGMYKIRVNSISPGLFRSEITQGLMEREWLDGVAQKTVPLRTWGTLDPALTGLVRYLIHDSSAYVSGNVFIADAGATLPGVPLFSSL</sequence>
<comment type="similarity">
    <text evidence="1">Belongs to the short-chain dehydrogenases/reductases (SDR) family.</text>
</comment>
<dbReference type="PANTHER" id="PTHR44375:SF22">
    <property type="entry name" value="11-BETA-HYDROXYSTEROID DEHYDROGENASE-LIKE 4A"/>
    <property type="match status" value="1"/>
</dbReference>
<dbReference type="Gene3D" id="3.40.50.720">
    <property type="entry name" value="NAD(P)-binding Rossmann-like Domain"/>
    <property type="match status" value="1"/>
</dbReference>
<gene>
    <name evidence="2" type="ORF">QVD17_22553</name>
</gene>
<organism evidence="2 3">
    <name type="scientific">Tagetes erecta</name>
    <name type="common">African marigold</name>
    <dbReference type="NCBI Taxonomy" id="13708"/>
    <lineage>
        <taxon>Eukaryota</taxon>
        <taxon>Viridiplantae</taxon>
        <taxon>Streptophyta</taxon>
        <taxon>Embryophyta</taxon>
        <taxon>Tracheophyta</taxon>
        <taxon>Spermatophyta</taxon>
        <taxon>Magnoliopsida</taxon>
        <taxon>eudicotyledons</taxon>
        <taxon>Gunneridae</taxon>
        <taxon>Pentapetalae</taxon>
        <taxon>asterids</taxon>
        <taxon>campanulids</taxon>
        <taxon>Asterales</taxon>
        <taxon>Asteraceae</taxon>
        <taxon>Asteroideae</taxon>
        <taxon>Heliantheae alliance</taxon>
        <taxon>Tageteae</taxon>
        <taxon>Tagetes</taxon>
    </lineage>
</organism>
<dbReference type="AlphaFoldDB" id="A0AAD8KG69"/>
<comment type="caution">
    <text evidence="2">The sequence shown here is derived from an EMBL/GenBank/DDBJ whole genome shotgun (WGS) entry which is preliminary data.</text>
</comment>
<dbReference type="PROSITE" id="PS00061">
    <property type="entry name" value="ADH_SHORT"/>
    <property type="match status" value="1"/>
</dbReference>